<feature type="compositionally biased region" description="Pro residues" evidence="1">
    <location>
        <begin position="50"/>
        <end position="72"/>
    </location>
</feature>
<dbReference type="STRING" id="667725.A0A0L0FBY8"/>
<reference evidence="2 3" key="1">
    <citation type="submission" date="2011-02" db="EMBL/GenBank/DDBJ databases">
        <title>The Genome Sequence of Sphaeroforma arctica JP610.</title>
        <authorList>
            <consortium name="The Broad Institute Genome Sequencing Platform"/>
            <person name="Russ C."/>
            <person name="Cuomo C."/>
            <person name="Young S.K."/>
            <person name="Zeng Q."/>
            <person name="Gargeya S."/>
            <person name="Alvarado L."/>
            <person name="Berlin A."/>
            <person name="Chapman S.B."/>
            <person name="Chen Z."/>
            <person name="Freedman E."/>
            <person name="Gellesch M."/>
            <person name="Goldberg J."/>
            <person name="Griggs A."/>
            <person name="Gujja S."/>
            <person name="Heilman E."/>
            <person name="Heiman D."/>
            <person name="Howarth C."/>
            <person name="Mehta T."/>
            <person name="Neiman D."/>
            <person name="Pearson M."/>
            <person name="Roberts A."/>
            <person name="Saif S."/>
            <person name="Shea T."/>
            <person name="Shenoy N."/>
            <person name="Sisk P."/>
            <person name="Stolte C."/>
            <person name="Sykes S."/>
            <person name="White J."/>
            <person name="Yandava C."/>
            <person name="Burger G."/>
            <person name="Gray M.W."/>
            <person name="Holland P.W.H."/>
            <person name="King N."/>
            <person name="Lang F.B.F."/>
            <person name="Roger A.J."/>
            <person name="Ruiz-Trillo I."/>
            <person name="Haas B."/>
            <person name="Nusbaum C."/>
            <person name="Birren B."/>
        </authorList>
    </citation>
    <scope>NUCLEOTIDE SEQUENCE [LARGE SCALE GENOMIC DNA]</scope>
    <source>
        <strain evidence="2 3">JP610</strain>
    </source>
</reference>
<evidence type="ECO:0000256" key="1">
    <source>
        <dbReference type="SAM" id="MobiDB-lite"/>
    </source>
</evidence>
<dbReference type="Proteomes" id="UP000054560">
    <property type="component" value="Unassembled WGS sequence"/>
</dbReference>
<feature type="region of interest" description="Disordered" evidence="1">
    <location>
        <begin position="47"/>
        <end position="91"/>
    </location>
</feature>
<accession>A0A0L0FBY8</accession>
<dbReference type="EMBL" id="KQ244575">
    <property type="protein sequence ID" value="KNC74270.1"/>
    <property type="molecule type" value="Genomic_DNA"/>
</dbReference>
<gene>
    <name evidence="2" type="ORF">SARC_13179</name>
</gene>
<dbReference type="AlphaFoldDB" id="A0A0L0FBY8"/>
<dbReference type="RefSeq" id="XP_014148172.1">
    <property type="nucleotide sequence ID" value="XM_014292697.1"/>
</dbReference>
<feature type="non-terminal residue" evidence="2">
    <location>
        <position position="1"/>
    </location>
</feature>
<evidence type="ECO:0000313" key="3">
    <source>
        <dbReference type="Proteomes" id="UP000054560"/>
    </source>
</evidence>
<proteinExistence type="predicted"/>
<keyword evidence="3" id="KW-1185">Reference proteome</keyword>
<name>A0A0L0FBY8_9EUKA</name>
<evidence type="ECO:0000313" key="2">
    <source>
        <dbReference type="EMBL" id="KNC74270.1"/>
    </source>
</evidence>
<dbReference type="GeneID" id="25913683"/>
<protein>
    <submittedName>
        <fullName evidence="2">Uncharacterized protein</fullName>
    </submittedName>
</protein>
<organism evidence="2 3">
    <name type="scientific">Sphaeroforma arctica JP610</name>
    <dbReference type="NCBI Taxonomy" id="667725"/>
    <lineage>
        <taxon>Eukaryota</taxon>
        <taxon>Ichthyosporea</taxon>
        <taxon>Ichthyophonida</taxon>
        <taxon>Sphaeroforma</taxon>
    </lineage>
</organism>
<sequence>PKRQILPHLNAQWSANGLYTTQSDTPSTYKIPPNWATAAFHTTVEIPYVPSTPPPGTPYPDPRHTVPPPRPNGPHTSPTSQITPEIPPCPSPVPLSNDHEVPPRRFSYPATTSRHSHLFLCPYTTSTQPLYHLHSAPIPPPLSPIPIPTISPAPSPVPIPTISPAPSHIPFPLQLSTTMISPIPPPPSPVPLNGYWSDFGHGPTSASPPISKSLGFGPDADFSDSETTPLTAQVAHILTLPSQPSAHPPPIQFPPLSAIYRLTSLASARSRLASSLTTLPLNTISTR</sequence>